<evidence type="ECO:0000313" key="2">
    <source>
        <dbReference type="Proteomes" id="UP000319941"/>
    </source>
</evidence>
<dbReference type="Pfam" id="PF10719">
    <property type="entry name" value="ComFB"/>
    <property type="match status" value="1"/>
</dbReference>
<organism evidence="1 2">
    <name type="scientific">Cobetia crustatorum</name>
    <dbReference type="NCBI Taxonomy" id="553385"/>
    <lineage>
        <taxon>Bacteria</taxon>
        <taxon>Pseudomonadati</taxon>
        <taxon>Pseudomonadota</taxon>
        <taxon>Gammaproteobacteria</taxon>
        <taxon>Oceanospirillales</taxon>
        <taxon>Halomonadaceae</taxon>
        <taxon>Cobetia</taxon>
    </lineage>
</organism>
<sequence length="102" mass="11695">MHGQHATHQEPSWHTTTAGVHNYMEQLVLDRLRLHPEAIGMDGDSREDVACIALNQLAPRYIRHDVDMAFYMAPAEQELLEERVTLALEDAFAKVRSMPRRS</sequence>
<reference evidence="1 2" key="1">
    <citation type="submission" date="2019-07" db="EMBL/GenBank/DDBJ databases">
        <title>Diversity of Bacteria from Kongsfjorden, Arctic.</title>
        <authorList>
            <person name="Yu Y."/>
        </authorList>
    </citation>
    <scope>NUCLEOTIDE SEQUENCE [LARGE SCALE GENOMIC DNA]</scope>
    <source>
        <strain evidence="1 2">SM1923</strain>
    </source>
</reference>
<keyword evidence="2" id="KW-1185">Reference proteome</keyword>
<protein>
    <submittedName>
        <fullName evidence="1">Competence protein ComFB</fullName>
    </submittedName>
</protein>
<gene>
    <name evidence="1" type="ORF">FQP86_00370</name>
</gene>
<dbReference type="Proteomes" id="UP000319941">
    <property type="component" value="Unassembled WGS sequence"/>
</dbReference>
<dbReference type="OrthoDB" id="5895647at2"/>
<dbReference type="InterPro" id="IPR019657">
    <property type="entry name" value="ComFB"/>
</dbReference>
<proteinExistence type="predicted"/>
<dbReference type="EMBL" id="VNFH01000001">
    <property type="protein sequence ID" value="TVU73574.1"/>
    <property type="molecule type" value="Genomic_DNA"/>
</dbReference>
<dbReference type="STRING" id="553385.GCA_000591415_01542"/>
<accession>A0A558HWT0</accession>
<evidence type="ECO:0000313" key="1">
    <source>
        <dbReference type="EMBL" id="TVU73574.1"/>
    </source>
</evidence>
<name>A0A558HWT0_9GAMM</name>
<comment type="caution">
    <text evidence="1">The sequence shown here is derived from an EMBL/GenBank/DDBJ whole genome shotgun (WGS) entry which is preliminary data.</text>
</comment>
<dbReference type="AlphaFoldDB" id="A0A558HWT0"/>